<feature type="transmembrane region" description="Helical" evidence="1">
    <location>
        <begin position="144"/>
        <end position="168"/>
    </location>
</feature>
<sequence>MDLILERFNVGGFRLINNLAGHNVWLDWFMIFAADKMGYLLIVSVLILFWKKDYFKRIVFVSLGSAIVARFMFVSMFRYLIYSPRPFLVLERVNVLMNHQFESSFPSGHASFYFALAMGVYLSNKNPAPSFSTDRQYDRGWSWCGARAGWIYFILAGLMGFARIFVSVHWPLDILAGAVLGVTTAVTVSYLFNWLKQKMSRRTFMG</sequence>
<dbReference type="InterPro" id="IPR036938">
    <property type="entry name" value="PAP2/HPO_sf"/>
</dbReference>
<evidence type="ECO:0000256" key="1">
    <source>
        <dbReference type="SAM" id="Phobius"/>
    </source>
</evidence>
<feature type="transmembrane region" description="Helical" evidence="1">
    <location>
        <begin position="28"/>
        <end position="50"/>
    </location>
</feature>
<dbReference type="Gene3D" id="1.20.144.10">
    <property type="entry name" value="Phosphatidic acid phosphatase type 2/haloperoxidase"/>
    <property type="match status" value="1"/>
</dbReference>
<dbReference type="Proteomes" id="UP000177745">
    <property type="component" value="Unassembled WGS sequence"/>
</dbReference>
<keyword evidence="1" id="KW-0472">Membrane</keyword>
<dbReference type="PANTHER" id="PTHR14969:SF13">
    <property type="entry name" value="AT30094P"/>
    <property type="match status" value="1"/>
</dbReference>
<proteinExistence type="predicted"/>
<keyword evidence="1" id="KW-0812">Transmembrane</keyword>
<protein>
    <recommendedName>
        <fullName evidence="2">Phosphatidic acid phosphatase type 2/haloperoxidase domain-containing protein</fullName>
    </recommendedName>
</protein>
<gene>
    <name evidence="3" type="ORF">A3G51_00380</name>
</gene>
<evidence type="ECO:0000313" key="3">
    <source>
        <dbReference type="EMBL" id="OGN34355.1"/>
    </source>
</evidence>
<organism evidence="3 4">
    <name type="scientific">Candidatus Yanofskybacteria bacterium RIFCSPLOWO2_12_FULL_43_11b</name>
    <dbReference type="NCBI Taxonomy" id="1802710"/>
    <lineage>
        <taxon>Bacteria</taxon>
        <taxon>Candidatus Yanofskyibacteriota</taxon>
    </lineage>
</organism>
<reference evidence="3 4" key="1">
    <citation type="journal article" date="2016" name="Nat. Commun.">
        <title>Thousands of microbial genomes shed light on interconnected biogeochemical processes in an aquifer system.</title>
        <authorList>
            <person name="Anantharaman K."/>
            <person name="Brown C.T."/>
            <person name="Hug L.A."/>
            <person name="Sharon I."/>
            <person name="Castelle C.J."/>
            <person name="Probst A.J."/>
            <person name="Thomas B.C."/>
            <person name="Singh A."/>
            <person name="Wilkins M.J."/>
            <person name="Karaoz U."/>
            <person name="Brodie E.L."/>
            <person name="Williams K.H."/>
            <person name="Hubbard S.S."/>
            <person name="Banfield J.F."/>
        </authorList>
    </citation>
    <scope>NUCLEOTIDE SEQUENCE [LARGE SCALE GENOMIC DNA]</scope>
</reference>
<comment type="caution">
    <text evidence="3">The sequence shown here is derived from an EMBL/GenBank/DDBJ whole genome shotgun (WGS) entry which is preliminary data.</text>
</comment>
<keyword evidence="1" id="KW-1133">Transmembrane helix</keyword>
<dbReference type="GO" id="GO:0042392">
    <property type="term" value="F:sphingosine-1-phosphate phosphatase activity"/>
    <property type="evidence" value="ECO:0007669"/>
    <property type="project" value="TreeGrafter"/>
</dbReference>
<dbReference type="InterPro" id="IPR000326">
    <property type="entry name" value="PAP2/HPO"/>
</dbReference>
<feature type="transmembrane region" description="Helical" evidence="1">
    <location>
        <begin position="105"/>
        <end position="123"/>
    </location>
</feature>
<dbReference type="Pfam" id="PF01569">
    <property type="entry name" value="PAP2"/>
    <property type="match status" value="1"/>
</dbReference>
<feature type="domain" description="Phosphatidic acid phosphatase type 2/haloperoxidase" evidence="2">
    <location>
        <begin position="58"/>
        <end position="189"/>
    </location>
</feature>
<evidence type="ECO:0000313" key="4">
    <source>
        <dbReference type="Proteomes" id="UP000177745"/>
    </source>
</evidence>
<dbReference type="SUPFAM" id="SSF48317">
    <property type="entry name" value="Acid phosphatase/Vanadium-dependent haloperoxidase"/>
    <property type="match status" value="1"/>
</dbReference>
<evidence type="ECO:0000259" key="2">
    <source>
        <dbReference type="SMART" id="SM00014"/>
    </source>
</evidence>
<accession>A0A1F8H9T1</accession>
<dbReference type="PANTHER" id="PTHR14969">
    <property type="entry name" value="SPHINGOSINE-1-PHOSPHATE PHOSPHOHYDROLASE"/>
    <property type="match status" value="1"/>
</dbReference>
<dbReference type="AlphaFoldDB" id="A0A1F8H9T1"/>
<feature type="transmembrane region" description="Helical" evidence="1">
    <location>
        <begin position="174"/>
        <end position="195"/>
    </location>
</feature>
<dbReference type="SMART" id="SM00014">
    <property type="entry name" value="acidPPc"/>
    <property type="match status" value="1"/>
</dbReference>
<dbReference type="EMBL" id="MGKY01000002">
    <property type="protein sequence ID" value="OGN34355.1"/>
    <property type="molecule type" value="Genomic_DNA"/>
</dbReference>
<feature type="transmembrane region" description="Helical" evidence="1">
    <location>
        <begin position="57"/>
        <end position="81"/>
    </location>
</feature>
<name>A0A1F8H9T1_9BACT</name>